<evidence type="ECO:0000313" key="10">
    <source>
        <dbReference type="Proteomes" id="UP001500622"/>
    </source>
</evidence>
<evidence type="ECO:0000256" key="6">
    <source>
        <dbReference type="ARBA" id="ARBA00023136"/>
    </source>
</evidence>
<dbReference type="EMBL" id="BAABGN010000013">
    <property type="protein sequence ID" value="GAA4431234.1"/>
    <property type="molecule type" value="Genomic_DNA"/>
</dbReference>
<keyword evidence="2" id="KW-0813">Transport</keyword>
<organism evidence="9 10">
    <name type="scientific">Georgenia halophila</name>
    <dbReference type="NCBI Taxonomy" id="620889"/>
    <lineage>
        <taxon>Bacteria</taxon>
        <taxon>Bacillati</taxon>
        <taxon>Actinomycetota</taxon>
        <taxon>Actinomycetes</taxon>
        <taxon>Micrococcales</taxon>
        <taxon>Bogoriellaceae</taxon>
        <taxon>Georgenia</taxon>
    </lineage>
</organism>
<dbReference type="Gene3D" id="1.10.3730.20">
    <property type="match status" value="1"/>
</dbReference>
<dbReference type="SUPFAM" id="SSF103481">
    <property type="entry name" value="Multidrug resistance efflux transporter EmrE"/>
    <property type="match status" value="1"/>
</dbReference>
<comment type="similarity">
    <text evidence="7">Belongs to the drug/metabolite transporter (DMT) superfamily. Small multidrug resistance (SMR) (TC 2.A.7.1) family.</text>
</comment>
<comment type="caution">
    <text evidence="9">The sequence shown here is derived from an EMBL/GenBank/DDBJ whole genome shotgun (WGS) entry which is preliminary data.</text>
</comment>
<comment type="subcellular location">
    <subcellularLocation>
        <location evidence="1 7">Cell membrane</location>
        <topology evidence="1 7">Multi-pass membrane protein</topology>
    </subcellularLocation>
</comment>
<protein>
    <submittedName>
        <fullName evidence="9">SMR family transporter</fullName>
    </submittedName>
</protein>
<reference evidence="10" key="1">
    <citation type="journal article" date="2019" name="Int. J. Syst. Evol. Microbiol.">
        <title>The Global Catalogue of Microorganisms (GCM) 10K type strain sequencing project: providing services to taxonomists for standard genome sequencing and annotation.</title>
        <authorList>
            <consortium name="The Broad Institute Genomics Platform"/>
            <consortium name="The Broad Institute Genome Sequencing Center for Infectious Disease"/>
            <person name="Wu L."/>
            <person name="Ma J."/>
        </authorList>
    </citation>
    <scope>NUCLEOTIDE SEQUENCE [LARGE SCALE GENOMIC DNA]</scope>
    <source>
        <strain evidence="10">JCM 17810</strain>
    </source>
</reference>
<dbReference type="Proteomes" id="UP001500622">
    <property type="component" value="Unassembled WGS sequence"/>
</dbReference>
<feature type="transmembrane region" description="Helical" evidence="8">
    <location>
        <begin position="54"/>
        <end position="76"/>
    </location>
</feature>
<evidence type="ECO:0000256" key="8">
    <source>
        <dbReference type="SAM" id="Phobius"/>
    </source>
</evidence>
<evidence type="ECO:0000256" key="7">
    <source>
        <dbReference type="RuleBase" id="RU003942"/>
    </source>
</evidence>
<dbReference type="InterPro" id="IPR045324">
    <property type="entry name" value="Small_multidrug_res"/>
</dbReference>
<gene>
    <name evidence="9" type="ORF">GCM10023169_35560</name>
</gene>
<dbReference type="Pfam" id="PF00893">
    <property type="entry name" value="Multi_Drug_Res"/>
    <property type="match status" value="1"/>
</dbReference>
<evidence type="ECO:0000313" key="9">
    <source>
        <dbReference type="EMBL" id="GAA4431234.1"/>
    </source>
</evidence>
<keyword evidence="4 7" id="KW-0812">Transmembrane</keyword>
<evidence type="ECO:0000256" key="3">
    <source>
        <dbReference type="ARBA" id="ARBA00022475"/>
    </source>
</evidence>
<dbReference type="InterPro" id="IPR037185">
    <property type="entry name" value="EmrE-like"/>
</dbReference>
<evidence type="ECO:0000256" key="5">
    <source>
        <dbReference type="ARBA" id="ARBA00022989"/>
    </source>
</evidence>
<feature type="transmembrane region" description="Helical" evidence="8">
    <location>
        <begin position="82"/>
        <end position="100"/>
    </location>
</feature>
<evidence type="ECO:0000256" key="4">
    <source>
        <dbReference type="ARBA" id="ARBA00022692"/>
    </source>
</evidence>
<keyword evidence="5 8" id="KW-1133">Transmembrane helix</keyword>
<proteinExistence type="inferred from homology"/>
<evidence type="ECO:0000256" key="1">
    <source>
        <dbReference type="ARBA" id="ARBA00004651"/>
    </source>
</evidence>
<dbReference type="PANTHER" id="PTHR30561">
    <property type="entry name" value="SMR FAMILY PROTON-DEPENDENT DRUG EFFLUX TRANSPORTER SUGE"/>
    <property type="match status" value="1"/>
</dbReference>
<keyword evidence="3" id="KW-1003">Cell membrane</keyword>
<sequence>MWLLAAIACEISATLSLRASDGFRRRRWLVPVVAGYLASIVLLALSLRAGMMVGVAYGIWAATGIAAVALLARVIWDDPLTRRMVAGIVLIAVGVLLVELG</sequence>
<dbReference type="PANTHER" id="PTHR30561:SF1">
    <property type="entry name" value="MULTIDRUG TRANSPORTER EMRE"/>
    <property type="match status" value="1"/>
</dbReference>
<keyword evidence="6 8" id="KW-0472">Membrane</keyword>
<evidence type="ECO:0000256" key="2">
    <source>
        <dbReference type="ARBA" id="ARBA00022448"/>
    </source>
</evidence>
<dbReference type="InterPro" id="IPR000390">
    <property type="entry name" value="Small_drug/metabolite_transptr"/>
</dbReference>
<feature type="transmembrane region" description="Helical" evidence="8">
    <location>
        <begin position="28"/>
        <end position="47"/>
    </location>
</feature>
<name>A0ABP8LK10_9MICO</name>
<keyword evidence="10" id="KW-1185">Reference proteome</keyword>
<accession>A0ABP8LK10</accession>